<dbReference type="NCBIfam" id="TIGR04183">
    <property type="entry name" value="Por_Secre_tail"/>
    <property type="match status" value="1"/>
</dbReference>
<dbReference type="Pfam" id="PF18962">
    <property type="entry name" value="Por_Secre_tail"/>
    <property type="match status" value="1"/>
</dbReference>
<organism evidence="3 4">
    <name type="scientific">Tenacibaculum singaporense</name>
    <dbReference type="NCBI Taxonomy" id="2358479"/>
    <lineage>
        <taxon>Bacteria</taxon>
        <taxon>Pseudomonadati</taxon>
        <taxon>Bacteroidota</taxon>
        <taxon>Flavobacteriia</taxon>
        <taxon>Flavobacteriales</taxon>
        <taxon>Flavobacteriaceae</taxon>
        <taxon>Tenacibaculum</taxon>
    </lineage>
</organism>
<dbReference type="InterPro" id="IPR026444">
    <property type="entry name" value="Secre_tail"/>
</dbReference>
<dbReference type="KEGG" id="tsig:D6T69_14015"/>
<evidence type="ECO:0000313" key="3">
    <source>
        <dbReference type="EMBL" id="AZJ36584.1"/>
    </source>
</evidence>
<sequence length="1491" mass="153693">MKHYYFKLLLNILVYSVLIFSNKQLNAQTPSTMEFGSSTVVLATGTNPSADQSVNSLLNNFDMSSTSGASSSGNIILAFATSGNGVGTDAIGGASDAVLAWAGNGTASVGSGALSTDSGGEIGITSMQFAYQQAVGASTLNFTFTGKKDGATVGTLVLVAPTHNSAISIDLTSPTTGSFSDIDEIVITPATEIFGGFSIDEMIVTSAVSNTAPVIGGTTAGQSVNDNSTISPFSSITTTDTDGDNLSATITLDNNAKGILTGTGLSGTGPYTIASTTPADLQTKLRALSFNPTDNRTSTTETTTFTVVVNDGTVDDTDNTTTVISSAVAPAVSSVSVPTNATYVTGQNLDFTISFDEEVTVNTTGGIPQIAITIGATIRQATYISGSGTNALVFRHTVLSGDLDTDGIAVGSLATNGSTLKDSGGKDANLTLNNIGSTTGVLVDAVAPTVTSVATPSGGTYVAGQDLNFFVFYSENITVNTTGGIPQIAISIGSDTRQAAYVSGSGTNTLFFRYTIQTGDLDTDGIAVTTLTANGGTLKDAANNDANTTLNNIADTSSVLVDAAAPTVTSVATPSGGTYIAGQDLNFFVFYNENITVNTTGGTPQIAISIGSDTRQAVYVSGSGTSTLLFKYTVQTGDLDTDGIAVTTLTANGGTLKDAVNNDANTTLNNIANTSAVLVDAVAPTISSVSIPNNAAKVGDAITVTITANEAGLLLNTGLINGTTVSGLTDNGGGNYTATYTVVEGNTDRAAGDDIPVNFILTDAAGNNSSAFTTAISQNADAIDANSPSITNVSIPNNATKVGDAITVTITANEAGLLLNTGLINGTTVSGLTDNGGGNYTATYTVVEGNTDRAAGDDIPVNFILTDAAGNNSSAFTTAISQNADAIDANSPSVSNVSVPSDATYTTGQNLDFTVNFNENTNVNTTGGTPQIAITIGTTTRQAVYLSGSGTSALVFRYTVQSGDLDTDGIVVGTLALNGGTLKDTATNDANLTLNSVGSTTAVLVGSQNFTWTGATNNDWHTASNWDLNSVPSTSADIVIPSGLTNYPTASSAVTFNSLTINNGASFIPQSTVTGTITYKRNLPTTNWYLVSPPVAGETLEDIIANHTLASGTGGNLGLAPYSNITGPAWLYVQSGNTGTVTNGTGVSIKLATPGEVSISGTANTSNIAKAISTGSRTNYNLVGNPYTSYINSASFTAANSSILTSETIWLWNGTQYTTRNAVNPIEIAPGQGFFVEAAASNNIIFAFSNQSHQNSDTFMRQEPIPLIELFVNNNDIKRSTQVFYVSGKTTGYDRSYDSKMFGEDTSGLAIFTELLTNNQGKKLAIQTLPDNDYENMVVPVGLRALSGEEVTFSINTKNIPTSIKVYLEDRINNVFTNLSEENYTITLNKDSNSIGQFYLHTSSKNLEAPTIIPSLDNVSIYNSSNNEITIVGLQAKANVSVYSVLGKEVLNKNITSNGVSNITLPKISTGIYIVKLNSDLGEISKKIILK</sequence>
<dbReference type="Proteomes" id="UP000274593">
    <property type="component" value="Chromosome"/>
</dbReference>
<proteinExistence type="predicted"/>
<keyword evidence="4" id="KW-1185">Reference proteome</keyword>
<name>A0A3Q8RQ34_9FLAO</name>
<accession>A0A3Q8RQ34</accession>
<evidence type="ECO:0000313" key="4">
    <source>
        <dbReference type="Proteomes" id="UP000274593"/>
    </source>
</evidence>
<protein>
    <submittedName>
        <fullName evidence="3">T9SS C-terminal target domain-containing protein</fullName>
    </submittedName>
</protein>
<dbReference type="EMBL" id="CP032548">
    <property type="protein sequence ID" value="AZJ36584.1"/>
    <property type="molecule type" value="Genomic_DNA"/>
</dbReference>
<evidence type="ECO:0000256" key="1">
    <source>
        <dbReference type="ARBA" id="ARBA00022729"/>
    </source>
</evidence>
<keyword evidence="1" id="KW-0732">Signal</keyword>
<evidence type="ECO:0000259" key="2">
    <source>
        <dbReference type="Pfam" id="PF18962"/>
    </source>
</evidence>
<feature type="domain" description="Secretion system C-terminal sorting" evidence="2">
    <location>
        <begin position="1425"/>
        <end position="1489"/>
    </location>
</feature>
<gene>
    <name evidence="3" type="ORF">D6T69_14015</name>
</gene>
<reference evidence="3 4" key="1">
    <citation type="submission" date="2018-09" db="EMBL/GenBank/DDBJ databases">
        <title>Insights into the microbiota of Asian seabass (Lates calcarifer) with tenacibaculosis symptoms and description of sp. nov. Tenacibaculum singaporense.</title>
        <authorList>
            <person name="Miyake S."/>
            <person name="Soh M."/>
            <person name="Azman M.N."/>
            <person name="Ngoh S.Y."/>
            <person name="Orban L."/>
        </authorList>
    </citation>
    <scope>NUCLEOTIDE SEQUENCE [LARGE SCALE GENOMIC DNA]</scope>
    <source>
        <strain evidence="3 4">DSM 106434</strain>
    </source>
</reference>